<accession>A0AAV9F0N4</accession>
<proteinExistence type="predicted"/>
<dbReference type="InterPro" id="IPR044824">
    <property type="entry name" value="MAIN-like"/>
</dbReference>
<sequence>MRWEPRGSSRLHRLAQFREAFRVLSEEEMTWRPYSEEVPEALARDVWLIYFNEVVFHAISRVVRQLGYHQWVPDPLPRRPSIPVAGLPRDTNLPRNYATYVAGWMSRGVLVGRRPEVTSSDEYLAWYRREYADILGTMEEEIPDAYVELNEMEKRLKTANEHLQTRARQIEALRAQRGRLQGQVRVLEAQVDALSRARADGASSSSVPPPSVVSEQELELTRELDVARSELTAIRMELGQARGRASRAEEEVDRLRSMVALREEGFTTLGRERDSLQMRVSELEASTGIPGGLMGDLVRSLQAAGDRDREAVRASEARARELEERLRAAEDRARGTESHLRQRLERRDRDMQ</sequence>
<dbReference type="Proteomes" id="UP001180020">
    <property type="component" value="Unassembled WGS sequence"/>
</dbReference>
<gene>
    <name evidence="3" type="ORF">QJS10_CPB04g01336</name>
</gene>
<feature type="coiled-coil region" evidence="1">
    <location>
        <begin position="231"/>
        <end position="258"/>
    </location>
</feature>
<dbReference type="EMBL" id="JAUJYO010000004">
    <property type="protein sequence ID" value="KAK1319204.1"/>
    <property type="molecule type" value="Genomic_DNA"/>
</dbReference>
<evidence type="ECO:0000256" key="1">
    <source>
        <dbReference type="SAM" id="Coils"/>
    </source>
</evidence>
<evidence type="ECO:0000256" key="2">
    <source>
        <dbReference type="SAM" id="MobiDB-lite"/>
    </source>
</evidence>
<dbReference type="PANTHER" id="PTHR46033:SF8">
    <property type="entry name" value="PROTEIN MAINTENANCE OF MERISTEMS-LIKE"/>
    <property type="match status" value="1"/>
</dbReference>
<keyword evidence="1" id="KW-0175">Coiled coil</keyword>
<reference evidence="3" key="1">
    <citation type="journal article" date="2023" name="Nat. Commun.">
        <title>Diploid and tetraploid genomes of Acorus and the evolution of monocots.</title>
        <authorList>
            <person name="Ma L."/>
            <person name="Liu K.W."/>
            <person name="Li Z."/>
            <person name="Hsiao Y.Y."/>
            <person name="Qi Y."/>
            <person name="Fu T."/>
            <person name="Tang G.D."/>
            <person name="Zhang D."/>
            <person name="Sun W.H."/>
            <person name="Liu D.K."/>
            <person name="Li Y."/>
            <person name="Chen G.Z."/>
            <person name="Liu X.D."/>
            <person name="Liao X.Y."/>
            <person name="Jiang Y.T."/>
            <person name="Yu X."/>
            <person name="Hao Y."/>
            <person name="Huang J."/>
            <person name="Zhao X.W."/>
            <person name="Ke S."/>
            <person name="Chen Y.Y."/>
            <person name="Wu W.L."/>
            <person name="Hsu J.L."/>
            <person name="Lin Y.F."/>
            <person name="Huang M.D."/>
            <person name="Li C.Y."/>
            <person name="Huang L."/>
            <person name="Wang Z.W."/>
            <person name="Zhao X."/>
            <person name="Zhong W.Y."/>
            <person name="Peng D.H."/>
            <person name="Ahmad S."/>
            <person name="Lan S."/>
            <person name="Zhang J.S."/>
            <person name="Tsai W.C."/>
            <person name="Van de Peer Y."/>
            <person name="Liu Z.J."/>
        </authorList>
    </citation>
    <scope>NUCLEOTIDE SEQUENCE</scope>
    <source>
        <strain evidence="3">CP</strain>
    </source>
</reference>
<organism evidence="3 4">
    <name type="scientific">Acorus calamus</name>
    <name type="common">Sweet flag</name>
    <dbReference type="NCBI Taxonomy" id="4465"/>
    <lineage>
        <taxon>Eukaryota</taxon>
        <taxon>Viridiplantae</taxon>
        <taxon>Streptophyta</taxon>
        <taxon>Embryophyta</taxon>
        <taxon>Tracheophyta</taxon>
        <taxon>Spermatophyta</taxon>
        <taxon>Magnoliopsida</taxon>
        <taxon>Liliopsida</taxon>
        <taxon>Acoraceae</taxon>
        <taxon>Acorus</taxon>
    </lineage>
</organism>
<evidence type="ECO:0008006" key="5">
    <source>
        <dbReference type="Google" id="ProtNLM"/>
    </source>
</evidence>
<protein>
    <recommendedName>
        <fullName evidence="5">Aminotransferase-like plant mobile domain-containing protein</fullName>
    </recommendedName>
</protein>
<dbReference type="PANTHER" id="PTHR46033">
    <property type="entry name" value="PROTEIN MAIN-LIKE 2"/>
    <property type="match status" value="1"/>
</dbReference>
<evidence type="ECO:0000313" key="4">
    <source>
        <dbReference type="Proteomes" id="UP001180020"/>
    </source>
</evidence>
<feature type="coiled-coil region" evidence="1">
    <location>
        <begin position="149"/>
        <end position="197"/>
    </location>
</feature>
<reference evidence="3" key="2">
    <citation type="submission" date="2023-06" db="EMBL/GenBank/DDBJ databases">
        <authorList>
            <person name="Ma L."/>
            <person name="Liu K.-W."/>
            <person name="Li Z."/>
            <person name="Hsiao Y.-Y."/>
            <person name="Qi Y."/>
            <person name="Fu T."/>
            <person name="Tang G."/>
            <person name="Zhang D."/>
            <person name="Sun W.-H."/>
            <person name="Liu D.-K."/>
            <person name="Li Y."/>
            <person name="Chen G.-Z."/>
            <person name="Liu X.-D."/>
            <person name="Liao X.-Y."/>
            <person name="Jiang Y.-T."/>
            <person name="Yu X."/>
            <person name="Hao Y."/>
            <person name="Huang J."/>
            <person name="Zhao X.-W."/>
            <person name="Ke S."/>
            <person name="Chen Y.-Y."/>
            <person name="Wu W.-L."/>
            <person name="Hsu J.-L."/>
            <person name="Lin Y.-F."/>
            <person name="Huang M.-D."/>
            <person name="Li C.-Y."/>
            <person name="Huang L."/>
            <person name="Wang Z.-W."/>
            <person name="Zhao X."/>
            <person name="Zhong W.-Y."/>
            <person name="Peng D.-H."/>
            <person name="Ahmad S."/>
            <person name="Lan S."/>
            <person name="Zhang J.-S."/>
            <person name="Tsai W.-C."/>
            <person name="Van De Peer Y."/>
            <person name="Liu Z.-J."/>
        </authorList>
    </citation>
    <scope>NUCLEOTIDE SEQUENCE</scope>
    <source>
        <strain evidence="3">CP</strain>
        <tissue evidence="3">Leaves</tissue>
    </source>
</reference>
<comment type="caution">
    <text evidence="3">The sequence shown here is derived from an EMBL/GenBank/DDBJ whole genome shotgun (WGS) entry which is preliminary data.</text>
</comment>
<feature type="region of interest" description="Disordered" evidence="2">
    <location>
        <begin position="328"/>
        <end position="352"/>
    </location>
</feature>
<dbReference type="AlphaFoldDB" id="A0AAV9F0N4"/>
<dbReference type="GO" id="GO:0010073">
    <property type="term" value="P:meristem maintenance"/>
    <property type="evidence" value="ECO:0007669"/>
    <property type="project" value="InterPro"/>
</dbReference>
<evidence type="ECO:0000313" key="3">
    <source>
        <dbReference type="EMBL" id="KAK1319204.1"/>
    </source>
</evidence>
<name>A0AAV9F0N4_ACOCL</name>
<keyword evidence="4" id="KW-1185">Reference proteome</keyword>
<dbReference type="Gene3D" id="1.10.287.1490">
    <property type="match status" value="1"/>
</dbReference>